<keyword evidence="6" id="KW-1185">Reference proteome</keyword>
<accession>A0A1V4IMZ4</accession>
<protein>
    <recommendedName>
        <fullName evidence="1">citrate lyase holo-[acyl-carrier protein] synthase</fullName>
        <ecNumber evidence="1">2.7.7.61</ecNumber>
    </recommendedName>
</protein>
<dbReference type="STRING" id="1450648.CLORY_22880"/>
<evidence type="ECO:0000256" key="1">
    <source>
        <dbReference type="ARBA" id="ARBA00012524"/>
    </source>
</evidence>
<dbReference type="EC" id="2.7.7.61" evidence="1"/>
<keyword evidence="5" id="KW-0456">Lyase</keyword>
<evidence type="ECO:0000256" key="3">
    <source>
        <dbReference type="ARBA" id="ARBA00022695"/>
    </source>
</evidence>
<evidence type="ECO:0000313" key="6">
    <source>
        <dbReference type="Proteomes" id="UP000190080"/>
    </source>
</evidence>
<sequence>MITYFQERNIMIEELVDISDYSKGKNCSVIISLSVYYPTADRDNLLTKKYVNEMTKILQNVLDDKLLWQVFKDSNHGPMIFMGLDDDAISLKKLMAYFEDNHVLGKWMVIEVFDNINHIIITRMMAGISERKCVICGDSLKKCSQGEKHSVFDIIREINRSYVEYKEGIELF</sequence>
<reference evidence="5 6" key="1">
    <citation type="submission" date="2017-03" db="EMBL/GenBank/DDBJ databases">
        <title>Genome sequence of Clostridium oryzae DSM 28571.</title>
        <authorList>
            <person name="Poehlein A."/>
            <person name="Daniel R."/>
        </authorList>
    </citation>
    <scope>NUCLEOTIDE SEQUENCE [LARGE SCALE GENOMIC DNA]</scope>
    <source>
        <strain evidence="5 6">DSM 28571</strain>
    </source>
</reference>
<gene>
    <name evidence="5" type="primary">citX</name>
    <name evidence="5" type="ORF">CLORY_22880</name>
</gene>
<keyword evidence="2 5" id="KW-0808">Transferase</keyword>
<dbReference type="RefSeq" id="WP_079424459.1">
    <property type="nucleotide sequence ID" value="NZ_MZGV01000022.1"/>
</dbReference>
<name>A0A1V4IMZ4_9CLOT</name>
<evidence type="ECO:0000256" key="4">
    <source>
        <dbReference type="ARBA" id="ARBA00048574"/>
    </source>
</evidence>
<evidence type="ECO:0000313" key="5">
    <source>
        <dbReference type="EMBL" id="OPJ61422.1"/>
    </source>
</evidence>
<dbReference type="GO" id="GO:0050519">
    <property type="term" value="F:holo-citrate lyase synthase activity"/>
    <property type="evidence" value="ECO:0007669"/>
    <property type="project" value="UniProtKB-EC"/>
</dbReference>
<dbReference type="Pfam" id="PF03802">
    <property type="entry name" value="CitX"/>
    <property type="match status" value="1"/>
</dbReference>
<comment type="caution">
    <text evidence="5">The sequence shown here is derived from an EMBL/GenBank/DDBJ whole genome shotgun (WGS) entry which is preliminary data.</text>
</comment>
<dbReference type="GO" id="GO:0051191">
    <property type="term" value="P:prosthetic group biosynthetic process"/>
    <property type="evidence" value="ECO:0007669"/>
    <property type="project" value="InterPro"/>
</dbReference>
<keyword evidence="3 5" id="KW-0548">Nucleotidyltransferase</keyword>
<evidence type="ECO:0000256" key="2">
    <source>
        <dbReference type="ARBA" id="ARBA00022679"/>
    </source>
</evidence>
<comment type="catalytic activity">
    <reaction evidence="4">
        <text>apo-[citrate lyase ACP] + 2'-(5''-triphospho-alpha-D-ribosyl)-3'-dephospho-CoA = holo-[citrate lyase ACP] + diphosphate</text>
        <dbReference type="Rhea" id="RHEA:16333"/>
        <dbReference type="Rhea" id="RHEA-COMP:10157"/>
        <dbReference type="Rhea" id="RHEA-COMP:10158"/>
        <dbReference type="ChEBI" id="CHEBI:29999"/>
        <dbReference type="ChEBI" id="CHEBI:33019"/>
        <dbReference type="ChEBI" id="CHEBI:61378"/>
        <dbReference type="ChEBI" id="CHEBI:82683"/>
        <dbReference type="EC" id="2.7.7.61"/>
    </reaction>
</comment>
<dbReference type="InterPro" id="IPR005551">
    <property type="entry name" value="CitX"/>
</dbReference>
<dbReference type="GO" id="GO:0016829">
    <property type="term" value="F:lyase activity"/>
    <property type="evidence" value="ECO:0007669"/>
    <property type="project" value="UniProtKB-KW"/>
</dbReference>
<proteinExistence type="predicted"/>
<organism evidence="5 6">
    <name type="scientific">Clostridium oryzae</name>
    <dbReference type="NCBI Taxonomy" id="1450648"/>
    <lineage>
        <taxon>Bacteria</taxon>
        <taxon>Bacillati</taxon>
        <taxon>Bacillota</taxon>
        <taxon>Clostridia</taxon>
        <taxon>Eubacteriales</taxon>
        <taxon>Clostridiaceae</taxon>
        <taxon>Clostridium</taxon>
    </lineage>
</organism>
<dbReference type="AlphaFoldDB" id="A0A1V4IMZ4"/>
<dbReference type="Proteomes" id="UP000190080">
    <property type="component" value="Unassembled WGS sequence"/>
</dbReference>
<dbReference type="OrthoDB" id="3196716at2"/>
<dbReference type="EMBL" id="MZGV01000022">
    <property type="protein sequence ID" value="OPJ61422.1"/>
    <property type="molecule type" value="Genomic_DNA"/>
</dbReference>